<evidence type="ECO:0000256" key="2">
    <source>
        <dbReference type="ARBA" id="ARBA00023186"/>
    </source>
</evidence>
<dbReference type="FunFam" id="1.10.287.370:FF:000004">
    <property type="entry name" value="Probable prefoldin subunit 5"/>
    <property type="match status" value="1"/>
</dbReference>
<dbReference type="GO" id="GO:1990113">
    <property type="term" value="P:RNA polymerase I assembly"/>
    <property type="evidence" value="ECO:0007669"/>
    <property type="project" value="TreeGrafter"/>
</dbReference>
<evidence type="ECO:0000256" key="3">
    <source>
        <dbReference type="ARBA" id="ARBA00057914"/>
    </source>
</evidence>
<evidence type="ECO:0000256" key="4">
    <source>
        <dbReference type="ARBA" id="ARBA00067452"/>
    </source>
</evidence>
<dbReference type="RefSeq" id="XP_032831238.1">
    <property type="nucleotide sequence ID" value="XM_032975347.1"/>
</dbReference>
<proteinExistence type="inferred from homology"/>
<dbReference type="GO" id="GO:0016272">
    <property type="term" value="C:prefoldin complex"/>
    <property type="evidence" value="ECO:0007669"/>
    <property type="project" value="InterPro"/>
</dbReference>
<dbReference type="AlphaFoldDB" id="A0AAJ7U7F4"/>
<keyword evidence="5" id="KW-0175">Coiled coil</keyword>
<dbReference type="InterPro" id="IPR009053">
    <property type="entry name" value="Prefoldin"/>
</dbReference>
<comment type="function">
    <text evidence="3">Binds specifically to cytosolic chaperonin (c-CPN) and transfers target proteins to it. Binds to nascent polypeptide chain and promotes folding in an environment in which there are many competing pathways for nonnative proteins. Represses the transcriptional activity of MYC.</text>
</comment>
<keyword evidence="6" id="KW-1185">Reference proteome</keyword>
<dbReference type="InterPro" id="IPR004127">
    <property type="entry name" value="Prefoldin_subunit_alpha"/>
</dbReference>
<dbReference type="NCBIfam" id="TIGR00293">
    <property type="entry name" value="prefoldin subunit alpha"/>
    <property type="match status" value="1"/>
</dbReference>
<accession>A0AAJ7U7F4</accession>
<organism evidence="6 7">
    <name type="scientific">Petromyzon marinus</name>
    <name type="common">Sea lamprey</name>
    <dbReference type="NCBI Taxonomy" id="7757"/>
    <lineage>
        <taxon>Eukaryota</taxon>
        <taxon>Metazoa</taxon>
        <taxon>Chordata</taxon>
        <taxon>Craniata</taxon>
        <taxon>Vertebrata</taxon>
        <taxon>Cyclostomata</taxon>
        <taxon>Hyperoartia</taxon>
        <taxon>Petromyzontiformes</taxon>
        <taxon>Petromyzontidae</taxon>
        <taxon>Petromyzon</taxon>
    </lineage>
</organism>
<dbReference type="KEGG" id="pmrn:116954659"/>
<evidence type="ECO:0000313" key="7">
    <source>
        <dbReference type="RefSeq" id="XP_032831238.1"/>
    </source>
</evidence>
<evidence type="ECO:0000256" key="5">
    <source>
        <dbReference type="SAM" id="Coils"/>
    </source>
</evidence>
<dbReference type="GO" id="GO:0006457">
    <property type="term" value="P:protein folding"/>
    <property type="evidence" value="ECO:0007669"/>
    <property type="project" value="InterPro"/>
</dbReference>
<dbReference type="GeneID" id="116954659"/>
<dbReference type="PANTHER" id="PTHR12674:SF2">
    <property type="entry name" value="PREFOLDIN SUBUNIT 5"/>
    <property type="match status" value="1"/>
</dbReference>
<dbReference type="GO" id="GO:0051082">
    <property type="term" value="F:unfolded protein binding"/>
    <property type="evidence" value="ECO:0007669"/>
    <property type="project" value="InterPro"/>
</dbReference>
<name>A0AAJ7U7F4_PETMA</name>
<feature type="coiled-coil region" evidence="5">
    <location>
        <begin position="10"/>
        <end position="37"/>
    </location>
</feature>
<dbReference type="Gene3D" id="1.10.287.370">
    <property type="match status" value="1"/>
</dbReference>
<gene>
    <name evidence="7" type="primary">PFDN5</name>
</gene>
<evidence type="ECO:0000313" key="6">
    <source>
        <dbReference type="Proteomes" id="UP001318040"/>
    </source>
</evidence>
<keyword evidence="2" id="KW-0143">Chaperone</keyword>
<dbReference type="GO" id="GO:1990114">
    <property type="term" value="P:RNA polymerase II core complex assembly"/>
    <property type="evidence" value="ECO:0007669"/>
    <property type="project" value="TreeGrafter"/>
</dbReference>
<dbReference type="GO" id="GO:1990115">
    <property type="term" value="P:RNA polymerase III assembly"/>
    <property type="evidence" value="ECO:0007669"/>
    <property type="project" value="TreeGrafter"/>
</dbReference>
<protein>
    <recommendedName>
        <fullName evidence="4">Prefoldin subunit 5</fullName>
    </recommendedName>
</protein>
<dbReference type="CTD" id="5204"/>
<sequence length="154" mass="17514">MAVSLGQLPLQQLEALRTQLEQELDFLSTSVQQLKVAQTKFVESKECLSKLNKDNAGKELLVPLTSSMYVPGHLNDVEHVMVDIGTGYYVEKTVEEAKEFFQRKIDFLTKQIEKIQPVLQEKFALKQAVTETFNARIQQQLQAMQQQQPSTSKA</sequence>
<dbReference type="Pfam" id="PF02996">
    <property type="entry name" value="Prefoldin"/>
    <property type="match status" value="1"/>
</dbReference>
<comment type="similarity">
    <text evidence="1">Belongs to the prefoldin subunit alpha family.</text>
</comment>
<evidence type="ECO:0000256" key="1">
    <source>
        <dbReference type="ARBA" id="ARBA00010048"/>
    </source>
</evidence>
<dbReference type="InterPro" id="IPR011599">
    <property type="entry name" value="PFD_alpha_archaea"/>
</dbReference>
<dbReference type="CDD" id="cd23157">
    <property type="entry name" value="Prefoldin_5"/>
    <property type="match status" value="1"/>
</dbReference>
<dbReference type="SUPFAM" id="SSF46579">
    <property type="entry name" value="Prefoldin"/>
    <property type="match status" value="1"/>
</dbReference>
<reference evidence="7" key="1">
    <citation type="submission" date="2025-08" db="UniProtKB">
        <authorList>
            <consortium name="RefSeq"/>
        </authorList>
    </citation>
    <scope>IDENTIFICATION</scope>
    <source>
        <tissue evidence="7">Sperm</tissue>
    </source>
</reference>
<dbReference type="HAMAP" id="MF_00308">
    <property type="entry name" value="PfdA"/>
    <property type="match status" value="1"/>
</dbReference>
<dbReference type="Proteomes" id="UP001318040">
    <property type="component" value="Chromosome 56"/>
</dbReference>
<dbReference type="PANTHER" id="PTHR12674">
    <property type="entry name" value="PREFOLDIN SUBUNIT 5"/>
    <property type="match status" value="1"/>
</dbReference>
<dbReference type="GO" id="GO:0005737">
    <property type="term" value="C:cytoplasm"/>
    <property type="evidence" value="ECO:0007669"/>
    <property type="project" value="TreeGrafter"/>
</dbReference>